<reference evidence="2 3" key="1">
    <citation type="journal article" date="2022" name="Nat. Plants">
        <title>Genomes of leafy and leafless Platanthera orchids illuminate the evolution of mycoheterotrophy.</title>
        <authorList>
            <person name="Li M.H."/>
            <person name="Liu K.W."/>
            <person name="Li Z."/>
            <person name="Lu H.C."/>
            <person name="Ye Q.L."/>
            <person name="Zhang D."/>
            <person name="Wang J.Y."/>
            <person name="Li Y.F."/>
            <person name="Zhong Z.M."/>
            <person name="Liu X."/>
            <person name="Yu X."/>
            <person name="Liu D.K."/>
            <person name="Tu X.D."/>
            <person name="Liu B."/>
            <person name="Hao Y."/>
            <person name="Liao X.Y."/>
            <person name="Jiang Y.T."/>
            <person name="Sun W.H."/>
            <person name="Chen J."/>
            <person name="Chen Y.Q."/>
            <person name="Ai Y."/>
            <person name="Zhai J.W."/>
            <person name="Wu S.S."/>
            <person name="Zhou Z."/>
            <person name="Hsiao Y.Y."/>
            <person name="Wu W.L."/>
            <person name="Chen Y.Y."/>
            <person name="Lin Y.F."/>
            <person name="Hsu J.L."/>
            <person name="Li C.Y."/>
            <person name="Wang Z.W."/>
            <person name="Zhao X."/>
            <person name="Zhong W.Y."/>
            <person name="Ma X.K."/>
            <person name="Ma L."/>
            <person name="Huang J."/>
            <person name="Chen G.Z."/>
            <person name="Huang M.Z."/>
            <person name="Huang L."/>
            <person name="Peng D.H."/>
            <person name="Luo Y.B."/>
            <person name="Zou S.Q."/>
            <person name="Chen S.P."/>
            <person name="Lan S."/>
            <person name="Tsai W.C."/>
            <person name="Van de Peer Y."/>
            <person name="Liu Z.J."/>
        </authorList>
    </citation>
    <scope>NUCLEOTIDE SEQUENCE [LARGE SCALE GENOMIC DNA]</scope>
    <source>
        <strain evidence="2">Lor287</strain>
    </source>
</reference>
<keyword evidence="3" id="KW-1185">Reference proteome</keyword>
<evidence type="ECO:0000256" key="1">
    <source>
        <dbReference type="SAM" id="MobiDB-lite"/>
    </source>
</evidence>
<accession>A0AAP0BRL8</accession>
<evidence type="ECO:0000313" key="3">
    <source>
        <dbReference type="Proteomes" id="UP001418222"/>
    </source>
</evidence>
<comment type="caution">
    <text evidence="2">The sequence shown here is derived from an EMBL/GenBank/DDBJ whole genome shotgun (WGS) entry which is preliminary data.</text>
</comment>
<dbReference type="Pfam" id="PF14223">
    <property type="entry name" value="Retrotran_gag_2"/>
    <property type="match status" value="1"/>
</dbReference>
<dbReference type="Proteomes" id="UP001418222">
    <property type="component" value="Unassembled WGS sequence"/>
</dbReference>
<dbReference type="EMBL" id="JBBWWQ010000005">
    <property type="protein sequence ID" value="KAK8946975.1"/>
    <property type="molecule type" value="Genomic_DNA"/>
</dbReference>
<proteinExistence type="predicted"/>
<feature type="region of interest" description="Disordered" evidence="1">
    <location>
        <begin position="148"/>
        <end position="169"/>
    </location>
</feature>
<organism evidence="2 3">
    <name type="scientific">Platanthera zijinensis</name>
    <dbReference type="NCBI Taxonomy" id="2320716"/>
    <lineage>
        <taxon>Eukaryota</taxon>
        <taxon>Viridiplantae</taxon>
        <taxon>Streptophyta</taxon>
        <taxon>Embryophyta</taxon>
        <taxon>Tracheophyta</taxon>
        <taxon>Spermatophyta</taxon>
        <taxon>Magnoliopsida</taxon>
        <taxon>Liliopsida</taxon>
        <taxon>Asparagales</taxon>
        <taxon>Orchidaceae</taxon>
        <taxon>Orchidoideae</taxon>
        <taxon>Orchideae</taxon>
        <taxon>Orchidinae</taxon>
        <taxon>Platanthera</taxon>
    </lineage>
</organism>
<dbReference type="AlphaFoldDB" id="A0AAP0BRL8"/>
<sequence length="169" mass="19798">MYRCEVMNALCSLNLEDVLDGDESSDTMNEKSYVGDVCGKSLEEARNKYHMKNVKNRLHIKRRLYRFQMRCGVSIDEHLNEFTELLTDLLNLDEYVNDEDKTLLLLNSLPDEYENFTMSLIHGKEGLQYSEVSIILLNQEFRRKYKESSKAKSAKTFVSHRGRSNEKKN</sequence>
<evidence type="ECO:0000313" key="2">
    <source>
        <dbReference type="EMBL" id="KAK8946975.1"/>
    </source>
</evidence>
<protein>
    <recommendedName>
        <fullName evidence="4">Retrovirus-related Pol polyprotein from transposon TNT 1-94</fullName>
    </recommendedName>
</protein>
<gene>
    <name evidence="2" type="ORF">KSP39_PZI007124</name>
</gene>
<name>A0AAP0BRL8_9ASPA</name>
<evidence type="ECO:0008006" key="4">
    <source>
        <dbReference type="Google" id="ProtNLM"/>
    </source>
</evidence>